<proteinExistence type="predicted"/>
<comment type="caution">
    <text evidence="1">The sequence shown here is derived from an EMBL/GenBank/DDBJ whole genome shotgun (WGS) entry which is preliminary data.</text>
</comment>
<dbReference type="Proteomes" id="UP001055811">
    <property type="component" value="Linkage Group LG06"/>
</dbReference>
<reference evidence="1 2" key="2">
    <citation type="journal article" date="2022" name="Mol. Ecol. Resour.">
        <title>The genomes of chicory, endive, great burdock and yacon provide insights into Asteraceae paleo-polyploidization history and plant inulin production.</title>
        <authorList>
            <person name="Fan W."/>
            <person name="Wang S."/>
            <person name="Wang H."/>
            <person name="Wang A."/>
            <person name="Jiang F."/>
            <person name="Liu H."/>
            <person name="Zhao H."/>
            <person name="Xu D."/>
            <person name="Zhang Y."/>
        </authorList>
    </citation>
    <scope>NUCLEOTIDE SEQUENCE [LARGE SCALE GENOMIC DNA]</scope>
    <source>
        <strain evidence="2">cv. Punajuju</strain>
        <tissue evidence="1">Leaves</tissue>
    </source>
</reference>
<protein>
    <submittedName>
        <fullName evidence="1">Uncharacterized protein</fullName>
    </submittedName>
</protein>
<keyword evidence="2" id="KW-1185">Reference proteome</keyword>
<evidence type="ECO:0000313" key="1">
    <source>
        <dbReference type="EMBL" id="KAI3720580.1"/>
    </source>
</evidence>
<gene>
    <name evidence="1" type="ORF">L2E82_31569</name>
</gene>
<dbReference type="EMBL" id="CM042014">
    <property type="protein sequence ID" value="KAI3720580.1"/>
    <property type="molecule type" value="Genomic_DNA"/>
</dbReference>
<reference evidence="2" key="1">
    <citation type="journal article" date="2022" name="Mol. Ecol. Resour.">
        <title>The genomes of chicory, endive, great burdock and yacon provide insights into Asteraceae palaeo-polyploidization history and plant inulin production.</title>
        <authorList>
            <person name="Fan W."/>
            <person name="Wang S."/>
            <person name="Wang H."/>
            <person name="Wang A."/>
            <person name="Jiang F."/>
            <person name="Liu H."/>
            <person name="Zhao H."/>
            <person name="Xu D."/>
            <person name="Zhang Y."/>
        </authorList>
    </citation>
    <scope>NUCLEOTIDE SEQUENCE [LARGE SCALE GENOMIC DNA]</scope>
    <source>
        <strain evidence="2">cv. Punajuju</strain>
    </source>
</reference>
<evidence type="ECO:0000313" key="2">
    <source>
        <dbReference type="Proteomes" id="UP001055811"/>
    </source>
</evidence>
<name>A0ACB9BII5_CICIN</name>
<sequence>MAGNRVRPVAVVDPKEKEDEGFSPCGRKKKRDRGSEIGYGRGRSTLCSIFVYSVPIERDFSMIRAVFQFQVNVVVTGTVRGVLPVSFVFFSGEAGMISIDDFWFMV</sequence>
<accession>A0ACB9BII5</accession>
<organism evidence="1 2">
    <name type="scientific">Cichorium intybus</name>
    <name type="common">Chicory</name>
    <dbReference type="NCBI Taxonomy" id="13427"/>
    <lineage>
        <taxon>Eukaryota</taxon>
        <taxon>Viridiplantae</taxon>
        <taxon>Streptophyta</taxon>
        <taxon>Embryophyta</taxon>
        <taxon>Tracheophyta</taxon>
        <taxon>Spermatophyta</taxon>
        <taxon>Magnoliopsida</taxon>
        <taxon>eudicotyledons</taxon>
        <taxon>Gunneridae</taxon>
        <taxon>Pentapetalae</taxon>
        <taxon>asterids</taxon>
        <taxon>campanulids</taxon>
        <taxon>Asterales</taxon>
        <taxon>Asteraceae</taxon>
        <taxon>Cichorioideae</taxon>
        <taxon>Cichorieae</taxon>
        <taxon>Cichoriinae</taxon>
        <taxon>Cichorium</taxon>
    </lineage>
</organism>